<dbReference type="Pfam" id="PF13563">
    <property type="entry name" value="2_5_RNA_ligase2"/>
    <property type="match status" value="1"/>
</dbReference>
<keyword evidence="1" id="KW-0436">Ligase</keyword>
<name>A0ABY3ATG0_PAEPP</name>
<sequence>MLVIRMNGVDAVKYFFGIVPPLSIYEKLMSVRNQYHYSGVEPHITVKLSYGTGTMLPVNWMSECKRIIEGFRSFSVSVGELRYFGDKDVLYIGAHSPELIELHRKLVAVFEPTEEQTKRYFELNLYIPHLTVAKKESLSEEILEEMERTLFPHFQDRQTFDVHEIRLYARDDQNKTFQKYEDIQMTR</sequence>
<protein>
    <submittedName>
        <fullName evidence="1">2'-5' RNA ligase family protein</fullName>
    </submittedName>
</protein>
<dbReference type="InterPro" id="IPR009097">
    <property type="entry name" value="Cyclic_Pdiesterase"/>
</dbReference>
<dbReference type="InterPro" id="IPR050580">
    <property type="entry name" value="2H_phosphoesterase_YjcG-like"/>
</dbReference>
<dbReference type="PANTHER" id="PTHR40037:SF1">
    <property type="entry name" value="PHOSPHOESTERASE SAOUHSC_00951-RELATED"/>
    <property type="match status" value="1"/>
</dbReference>
<gene>
    <name evidence="1" type="ORF">C7Y44_09985</name>
</gene>
<evidence type="ECO:0000313" key="2">
    <source>
        <dbReference type="Proteomes" id="UP000316208"/>
    </source>
</evidence>
<dbReference type="GO" id="GO:0016874">
    <property type="term" value="F:ligase activity"/>
    <property type="evidence" value="ECO:0007669"/>
    <property type="project" value="UniProtKB-KW"/>
</dbReference>
<dbReference type="Proteomes" id="UP000316208">
    <property type="component" value="Unassembled WGS sequence"/>
</dbReference>
<dbReference type="EMBL" id="SADY01000002">
    <property type="protein sequence ID" value="TQR46013.1"/>
    <property type="molecule type" value="Genomic_DNA"/>
</dbReference>
<accession>A0ABY3ATG0</accession>
<organism evidence="1 2">
    <name type="scientific">Paenibacillus popilliae</name>
    <name type="common">Bacillus popilliae</name>
    <dbReference type="NCBI Taxonomy" id="78057"/>
    <lineage>
        <taxon>Bacteria</taxon>
        <taxon>Bacillati</taxon>
        <taxon>Bacillota</taxon>
        <taxon>Bacilli</taxon>
        <taxon>Bacillales</taxon>
        <taxon>Paenibacillaceae</taxon>
        <taxon>Paenibacillus</taxon>
    </lineage>
</organism>
<proteinExistence type="predicted"/>
<dbReference type="SUPFAM" id="SSF55144">
    <property type="entry name" value="LigT-like"/>
    <property type="match status" value="1"/>
</dbReference>
<dbReference type="PANTHER" id="PTHR40037">
    <property type="entry name" value="PHOSPHOESTERASE YJCG-RELATED"/>
    <property type="match status" value="1"/>
</dbReference>
<reference evidence="1 2" key="1">
    <citation type="submission" date="2018-03" db="EMBL/GenBank/DDBJ databases">
        <title>Aerobic endospore-forming bacteria genome sequencing and assembly.</title>
        <authorList>
            <person name="Cavalcante D.A."/>
            <person name="Driks A."/>
            <person name="Putonti C."/>
            <person name="De-Souza M.T."/>
        </authorList>
    </citation>
    <scope>NUCLEOTIDE SEQUENCE [LARGE SCALE GENOMIC DNA]</scope>
    <source>
        <strain evidence="1 2">SDF0028</strain>
    </source>
</reference>
<dbReference type="Gene3D" id="3.90.1140.10">
    <property type="entry name" value="Cyclic phosphodiesterase"/>
    <property type="match status" value="1"/>
</dbReference>
<evidence type="ECO:0000313" key="1">
    <source>
        <dbReference type="EMBL" id="TQR46013.1"/>
    </source>
</evidence>
<keyword evidence="2" id="KW-1185">Reference proteome</keyword>
<comment type="caution">
    <text evidence="1">The sequence shown here is derived from an EMBL/GenBank/DDBJ whole genome shotgun (WGS) entry which is preliminary data.</text>
</comment>